<evidence type="ECO:0000313" key="2">
    <source>
        <dbReference type="Proteomes" id="UP001054945"/>
    </source>
</evidence>
<dbReference type="AlphaFoldDB" id="A0AAV4PAX7"/>
<accession>A0AAV4PAX7</accession>
<sequence>MTLFPTPFRIHTLTGGVFGGEVVRAQLRYHYAIGGVYPIPHPDPSIWRGAGVILVPPFQAVFTLDSSRLIAFNISLFIHHCPLHTVPTKPKGEVGHVTHPLHPSFEKISEGADLFRSYRF</sequence>
<keyword evidence="2" id="KW-1185">Reference proteome</keyword>
<evidence type="ECO:0000313" key="1">
    <source>
        <dbReference type="EMBL" id="GIX93125.1"/>
    </source>
</evidence>
<name>A0AAV4PAX7_CAEEX</name>
<organism evidence="1 2">
    <name type="scientific">Caerostris extrusa</name>
    <name type="common">Bark spider</name>
    <name type="synonym">Caerostris bankana</name>
    <dbReference type="NCBI Taxonomy" id="172846"/>
    <lineage>
        <taxon>Eukaryota</taxon>
        <taxon>Metazoa</taxon>
        <taxon>Ecdysozoa</taxon>
        <taxon>Arthropoda</taxon>
        <taxon>Chelicerata</taxon>
        <taxon>Arachnida</taxon>
        <taxon>Araneae</taxon>
        <taxon>Araneomorphae</taxon>
        <taxon>Entelegynae</taxon>
        <taxon>Araneoidea</taxon>
        <taxon>Araneidae</taxon>
        <taxon>Caerostris</taxon>
    </lineage>
</organism>
<gene>
    <name evidence="1" type="ORF">CEXT_19051</name>
</gene>
<protein>
    <submittedName>
        <fullName evidence="1">Uncharacterized protein</fullName>
    </submittedName>
</protein>
<dbReference type="EMBL" id="BPLR01004198">
    <property type="protein sequence ID" value="GIX93125.1"/>
    <property type="molecule type" value="Genomic_DNA"/>
</dbReference>
<comment type="caution">
    <text evidence="1">The sequence shown here is derived from an EMBL/GenBank/DDBJ whole genome shotgun (WGS) entry which is preliminary data.</text>
</comment>
<reference evidence="1 2" key="1">
    <citation type="submission" date="2021-06" db="EMBL/GenBank/DDBJ databases">
        <title>Caerostris extrusa draft genome.</title>
        <authorList>
            <person name="Kono N."/>
            <person name="Arakawa K."/>
        </authorList>
    </citation>
    <scope>NUCLEOTIDE SEQUENCE [LARGE SCALE GENOMIC DNA]</scope>
</reference>
<dbReference type="Proteomes" id="UP001054945">
    <property type="component" value="Unassembled WGS sequence"/>
</dbReference>
<proteinExistence type="predicted"/>